<feature type="transmembrane region" description="Helical" evidence="1">
    <location>
        <begin position="12"/>
        <end position="37"/>
    </location>
</feature>
<accession>A0A2W4K5F5</accession>
<reference evidence="2 4" key="3">
    <citation type="journal article" date="2021" name="BMC Genomics">
        <title>Genome-resolved metagenome and metatranscriptome analyses of thermophilic composting reveal key bacterial players and their metabolic interactions.</title>
        <authorList>
            <person name="Braga L.P.P."/>
            <person name="Pereira R.V."/>
            <person name="Martins L.F."/>
            <person name="Moura L.M.S."/>
            <person name="Sanchez F.B."/>
            <person name="Patane J.S.L."/>
            <person name="da Silva A.M."/>
            <person name="Setubal J.C."/>
        </authorList>
    </citation>
    <scope>NUCLEOTIDE SEQUENCE [LARGE SCALE GENOMIC DNA]</scope>
    <source>
        <strain evidence="2">ZC4RG45</strain>
    </source>
</reference>
<dbReference type="AlphaFoldDB" id="A0A2W4K5F5"/>
<proteinExistence type="predicted"/>
<evidence type="ECO:0000256" key="1">
    <source>
        <dbReference type="SAM" id="Phobius"/>
    </source>
</evidence>
<protein>
    <submittedName>
        <fullName evidence="3">Uncharacterized protein</fullName>
    </submittedName>
</protein>
<keyword evidence="1" id="KW-1133">Transmembrane helix</keyword>
<feature type="transmembrane region" description="Helical" evidence="1">
    <location>
        <begin position="204"/>
        <end position="228"/>
    </location>
</feature>
<dbReference type="EMBL" id="QGUI02000113">
    <property type="protein sequence ID" value="MFO7192609.1"/>
    <property type="molecule type" value="Genomic_DNA"/>
</dbReference>
<sequence>MISAVARVAARVILAALVLIVPIGCLLAVFVLNMVAAFSDVSPDTRHELALAAGVVMLVFWLAVSWTQLRAPGGDRRKRSRLARIVGWGLIYATWTTQVALASFTTFLFTVSVTTTDFRPAVAVAAGSYALLSVIMKFARWVAGFAVDWSFLRGRKLLRWLAGVATRVAIAGYGGLLVELVKVVGWDIPTGFHAFFRDWTGSGLLAVPCTAVAFVLYVLVVLACDTVLQHVAARLLGRDNAVGAWLAEHAPIHLENTDEKFVFEFRFFVRFRVHKQRHPWEIEEKYSRKYGPHARPLAAEEQAALVDRVADAVVPQLPPAWLSCRLVYRAVGSHEEVVVRASTLGPPDPFGDPVVEVADTELTGFPEVDALRRLRAAGYRPGRGAGFEWVLTFDAEGAGTWQADAEATRGEATWHRAPIGREPAWVRSPRRKDFRDDLRRYPLKRSLRPIWLWLRLAGIPASSRPASRRQVRQRTLQR</sequence>
<name>A0A2W4K5F5_9PSEU</name>
<feature type="transmembrane region" description="Helical" evidence="1">
    <location>
        <begin position="90"/>
        <end position="109"/>
    </location>
</feature>
<reference evidence="3" key="2">
    <citation type="submission" date="2018-05" db="EMBL/GenBank/DDBJ databases">
        <authorList>
            <person name="Lanie J.A."/>
            <person name="Ng W.-L."/>
            <person name="Kazmierczak K.M."/>
            <person name="Andrzejewski T.M."/>
            <person name="Davidsen T.M."/>
            <person name="Wayne K.J."/>
            <person name="Tettelin H."/>
            <person name="Glass J.I."/>
            <person name="Rusch D."/>
            <person name="Podicherti R."/>
            <person name="Tsui H.-C.T."/>
            <person name="Winkler M.E."/>
        </authorList>
    </citation>
    <scope>NUCLEOTIDE SEQUENCE</scope>
    <source>
        <strain evidence="3">ZC4RG45</strain>
    </source>
</reference>
<evidence type="ECO:0000313" key="3">
    <source>
        <dbReference type="EMBL" id="PZN01488.1"/>
    </source>
</evidence>
<keyword evidence="1" id="KW-0812">Transmembrane</keyword>
<organism evidence="3">
    <name type="scientific">Thermocrispum agreste</name>
    <dbReference type="NCBI Taxonomy" id="37925"/>
    <lineage>
        <taxon>Bacteria</taxon>
        <taxon>Bacillati</taxon>
        <taxon>Actinomycetota</taxon>
        <taxon>Actinomycetes</taxon>
        <taxon>Pseudonocardiales</taxon>
        <taxon>Pseudonocardiaceae</taxon>
        <taxon>Thermocrispum</taxon>
    </lineage>
</organism>
<feature type="transmembrane region" description="Helical" evidence="1">
    <location>
        <begin position="121"/>
        <end position="139"/>
    </location>
</feature>
<reference evidence="2" key="1">
    <citation type="submission" date="2018-05" db="EMBL/GenBank/DDBJ databases">
        <authorList>
            <person name="Moura L."/>
            <person name="Setubal J.C."/>
        </authorList>
    </citation>
    <scope>NUCLEOTIDE SEQUENCE</scope>
    <source>
        <strain evidence="2">ZC4RG45</strain>
    </source>
</reference>
<dbReference type="EMBL" id="QGUI01000010">
    <property type="protein sequence ID" value="PZN01488.1"/>
    <property type="molecule type" value="Genomic_DNA"/>
</dbReference>
<comment type="caution">
    <text evidence="3">The sequence shown here is derived from an EMBL/GenBank/DDBJ whole genome shotgun (WGS) entry which is preliminary data.</text>
</comment>
<feature type="transmembrane region" description="Helical" evidence="1">
    <location>
        <begin position="160"/>
        <end position="184"/>
    </location>
</feature>
<gene>
    <name evidence="3" type="ORF">DIU77_00540</name>
    <name evidence="2" type="ORF">DIU77_010255</name>
</gene>
<dbReference type="STRING" id="1111738.GCA_000427905_03343"/>
<evidence type="ECO:0000313" key="4">
    <source>
        <dbReference type="Proteomes" id="UP000249324"/>
    </source>
</evidence>
<feature type="transmembrane region" description="Helical" evidence="1">
    <location>
        <begin position="49"/>
        <end position="69"/>
    </location>
</feature>
<dbReference type="Proteomes" id="UP000249324">
    <property type="component" value="Unassembled WGS sequence"/>
</dbReference>
<keyword evidence="1" id="KW-0472">Membrane</keyword>
<evidence type="ECO:0000313" key="2">
    <source>
        <dbReference type="EMBL" id="MFO7192609.1"/>
    </source>
</evidence>
<reference evidence="2" key="4">
    <citation type="submission" date="2023-08" db="EMBL/GenBank/DDBJ databases">
        <authorList>
            <person name="Guima S.E.S."/>
            <person name="Martins L.F."/>
            <person name="Silva A.M."/>
            <person name="Setubal J.C."/>
        </authorList>
    </citation>
    <scope>NUCLEOTIDE SEQUENCE</scope>
    <source>
        <strain evidence="2">ZC4RG45</strain>
    </source>
</reference>